<dbReference type="PANTHER" id="PTHR11601">
    <property type="entry name" value="CYSTEINE DESULFURYLASE FAMILY MEMBER"/>
    <property type="match status" value="1"/>
</dbReference>
<comment type="function">
    <text evidence="2">Catalyzes the removal of elemental sulfur atoms from cysteine to produce alanine. Seems to participate in the biosynthesis of the nitrogenase metalloclusters by providing the inorganic sulfur required for the Fe-S core formation.</text>
</comment>
<keyword evidence="5" id="KW-0808">Transferase</keyword>
<dbReference type="Gene3D" id="3.90.1150.10">
    <property type="entry name" value="Aspartate Aminotransferase, domain 1"/>
    <property type="match status" value="1"/>
</dbReference>
<accession>A0ABT7AEL3</accession>
<sequence length="379" mass="39254">MTTVEPPIYLDHLASTPLDPAVLDAMLPWLSAATAGNPHAAHRAGWRAAEAIEGARAEVAALIGARPGEIVFTSGATEANNLALLGATPGGWPVAVSAVEHRSVLACLPELRRRGHDTALLPVDRRGIVDADRLAHVLAAGPALVSVMAANNEVGSVQPLGDIAALCQRNGALLHVDAVQYLATAVLDVRVLDIALLSLSGHKLYGPPGIGALFLREGLPLTPLLHGGGQQHGRRPGTLPTALCVGLGAACRTARERRAADAARVAALRDRLFHLLAGAIDGLRRNDPGKDALPGCLHVSLPGLDAADLVLGLPDLAISTGAACWEGRGGPSHVLAAMGLAPEEAHGSLRIGLGRFTTEREVERAATLLVRAIRARPAR</sequence>
<evidence type="ECO:0000313" key="12">
    <source>
        <dbReference type="EMBL" id="MDJ1157061.1"/>
    </source>
</evidence>
<dbReference type="PIRSF" id="PIRSF005572">
    <property type="entry name" value="NifS"/>
    <property type="match status" value="1"/>
</dbReference>
<evidence type="ECO:0000256" key="5">
    <source>
        <dbReference type="ARBA" id="ARBA00022679"/>
    </source>
</evidence>
<comment type="similarity">
    <text evidence="3">Belongs to the class-V pyridoxal-phosphate-dependent aminotransferase family. NifS/IscS subfamily.</text>
</comment>
<evidence type="ECO:0000256" key="4">
    <source>
        <dbReference type="ARBA" id="ARBA00013558"/>
    </source>
</evidence>
<evidence type="ECO:0000313" key="13">
    <source>
        <dbReference type="Proteomes" id="UP001321492"/>
    </source>
</evidence>
<feature type="domain" description="Aminotransferase class V" evidence="11">
    <location>
        <begin position="8"/>
        <end position="364"/>
    </location>
</feature>
<dbReference type="InterPro" id="IPR015422">
    <property type="entry name" value="PyrdxlP-dep_Trfase_small"/>
</dbReference>
<evidence type="ECO:0000256" key="3">
    <source>
        <dbReference type="ARBA" id="ARBA00006490"/>
    </source>
</evidence>
<proteinExistence type="inferred from homology"/>
<evidence type="ECO:0000256" key="8">
    <source>
        <dbReference type="ARBA" id="ARBA00023004"/>
    </source>
</evidence>
<protein>
    <recommendedName>
        <fullName evidence="4">Cysteine desulfurase</fullName>
    </recommendedName>
</protein>
<gene>
    <name evidence="12" type="ORF">QNA08_02265</name>
</gene>
<keyword evidence="8" id="KW-0408">Iron</keyword>
<evidence type="ECO:0000256" key="2">
    <source>
        <dbReference type="ARBA" id="ARBA00003120"/>
    </source>
</evidence>
<comment type="cofactor">
    <cofactor evidence="1">
        <name>pyridoxal 5'-phosphate</name>
        <dbReference type="ChEBI" id="CHEBI:597326"/>
    </cofactor>
</comment>
<evidence type="ECO:0000256" key="9">
    <source>
        <dbReference type="ARBA" id="ARBA00023014"/>
    </source>
</evidence>
<dbReference type="Pfam" id="PF00266">
    <property type="entry name" value="Aminotran_5"/>
    <property type="match status" value="1"/>
</dbReference>
<keyword evidence="9" id="KW-0411">Iron-sulfur</keyword>
<evidence type="ECO:0000256" key="6">
    <source>
        <dbReference type="ARBA" id="ARBA00022723"/>
    </source>
</evidence>
<organism evidence="12 13">
    <name type="scientific">Chelatococcus albus</name>
    <dbReference type="NCBI Taxonomy" id="3047466"/>
    <lineage>
        <taxon>Bacteria</taxon>
        <taxon>Pseudomonadati</taxon>
        <taxon>Pseudomonadota</taxon>
        <taxon>Alphaproteobacteria</taxon>
        <taxon>Hyphomicrobiales</taxon>
        <taxon>Chelatococcaceae</taxon>
        <taxon>Chelatococcus</taxon>
    </lineage>
</organism>
<keyword evidence="13" id="KW-1185">Reference proteome</keyword>
<comment type="caution">
    <text evidence="12">The sequence shown here is derived from an EMBL/GenBank/DDBJ whole genome shotgun (WGS) entry which is preliminary data.</text>
</comment>
<keyword evidence="7" id="KW-0663">Pyridoxal phosphate</keyword>
<evidence type="ECO:0000256" key="10">
    <source>
        <dbReference type="ARBA" id="ARBA00050776"/>
    </source>
</evidence>
<comment type="catalytic activity">
    <reaction evidence="10">
        <text>(sulfur carrier)-H + L-cysteine = (sulfur carrier)-SH + L-alanine</text>
        <dbReference type="Rhea" id="RHEA:43892"/>
        <dbReference type="Rhea" id="RHEA-COMP:14737"/>
        <dbReference type="Rhea" id="RHEA-COMP:14739"/>
        <dbReference type="ChEBI" id="CHEBI:29917"/>
        <dbReference type="ChEBI" id="CHEBI:35235"/>
        <dbReference type="ChEBI" id="CHEBI:57972"/>
        <dbReference type="ChEBI" id="CHEBI:64428"/>
        <dbReference type="EC" id="2.8.1.7"/>
    </reaction>
</comment>
<dbReference type="InterPro" id="IPR015424">
    <property type="entry name" value="PyrdxlP-dep_Trfase"/>
</dbReference>
<dbReference type="InterPro" id="IPR016454">
    <property type="entry name" value="Cysteine_dSase"/>
</dbReference>
<reference evidence="12 13" key="1">
    <citation type="submission" date="2023-05" db="EMBL/GenBank/DDBJ databases">
        <title>Chelatococcus sp. nov., a moderately thermophilic bacterium isolated from hot spring microbial mat.</title>
        <authorList>
            <person name="Hu C.-J."/>
            <person name="Li W.-J."/>
        </authorList>
    </citation>
    <scope>NUCLEOTIDE SEQUENCE [LARGE SCALE GENOMIC DNA]</scope>
    <source>
        <strain evidence="12 13">SYSU G07232</strain>
    </source>
</reference>
<dbReference type="Gene3D" id="3.40.640.10">
    <property type="entry name" value="Type I PLP-dependent aspartate aminotransferase-like (Major domain)"/>
    <property type="match status" value="1"/>
</dbReference>
<dbReference type="SUPFAM" id="SSF53383">
    <property type="entry name" value="PLP-dependent transferases"/>
    <property type="match status" value="1"/>
</dbReference>
<dbReference type="EMBL" id="JASJEV010000001">
    <property type="protein sequence ID" value="MDJ1157061.1"/>
    <property type="molecule type" value="Genomic_DNA"/>
</dbReference>
<evidence type="ECO:0000259" key="11">
    <source>
        <dbReference type="Pfam" id="PF00266"/>
    </source>
</evidence>
<keyword evidence="6" id="KW-0479">Metal-binding</keyword>
<dbReference type="InterPro" id="IPR000192">
    <property type="entry name" value="Aminotrans_V_dom"/>
</dbReference>
<name>A0ABT7AEL3_9HYPH</name>
<dbReference type="InterPro" id="IPR015421">
    <property type="entry name" value="PyrdxlP-dep_Trfase_major"/>
</dbReference>
<dbReference type="PANTHER" id="PTHR11601:SF34">
    <property type="entry name" value="CYSTEINE DESULFURASE"/>
    <property type="match status" value="1"/>
</dbReference>
<evidence type="ECO:0000256" key="1">
    <source>
        <dbReference type="ARBA" id="ARBA00001933"/>
    </source>
</evidence>
<dbReference type="RefSeq" id="WP_283739040.1">
    <property type="nucleotide sequence ID" value="NZ_JASJEV010000001.1"/>
</dbReference>
<dbReference type="Proteomes" id="UP001321492">
    <property type="component" value="Unassembled WGS sequence"/>
</dbReference>
<evidence type="ECO:0000256" key="7">
    <source>
        <dbReference type="ARBA" id="ARBA00022898"/>
    </source>
</evidence>